<proteinExistence type="inferred from homology"/>
<evidence type="ECO:0000256" key="2">
    <source>
        <dbReference type="ARBA" id="ARBA00023015"/>
    </source>
</evidence>
<name>A0A1M4UUV0_9BACT</name>
<dbReference type="GO" id="GO:0003700">
    <property type="term" value="F:DNA-binding transcription factor activity"/>
    <property type="evidence" value="ECO:0007669"/>
    <property type="project" value="InterPro"/>
</dbReference>
<protein>
    <submittedName>
        <fullName evidence="6">Transcriptional regulator, LysR family</fullName>
    </submittedName>
</protein>
<evidence type="ECO:0000259" key="5">
    <source>
        <dbReference type="PROSITE" id="PS50931"/>
    </source>
</evidence>
<dbReference type="InterPro" id="IPR000847">
    <property type="entry name" value="LysR_HTH_N"/>
</dbReference>
<evidence type="ECO:0000256" key="1">
    <source>
        <dbReference type="ARBA" id="ARBA00009437"/>
    </source>
</evidence>
<dbReference type="SUPFAM" id="SSF53850">
    <property type="entry name" value="Periplasmic binding protein-like II"/>
    <property type="match status" value="1"/>
</dbReference>
<dbReference type="Gene3D" id="1.10.10.10">
    <property type="entry name" value="Winged helix-like DNA-binding domain superfamily/Winged helix DNA-binding domain"/>
    <property type="match status" value="1"/>
</dbReference>
<dbReference type="RefSeq" id="WP_073059265.1">
    <property type="nucleotide sequence ID" value="NZ_FQUS01000002.1"/>
</dbReference>
<dbReference type="InterPro" id="IPR005119">
    <property type="entry name" value="LysR_subst-bd"/>
</dbReference>
<reference evidence="6 7" key="1">
    <citation type="submission" date="2016-11" db="EMBL/GenBank/DDBJ databases">
        <authorList>
            <person name="Jaros S."/>
            <person name="Januszkiewicz K."/>
            <person name="Wedrychowicz H."/>
        </authorList>
    </citation>
    <scope>NUCLEOTIDE SEQUENCE [LARGE SCALE GENOMIC DNA]</scope>
    <source>
        <strain evidence="6 7">DSM 21986</strain>
    </source>
</reference>
<organism evidence="6 7">
    <name type="scientific">Fodinibius roseus</name>
    <dbReference type="NCBI Taxonomy" id="1194090"/>
    <lineage>
        <taxon>Bacteria</taxon>
        <taxon>Pseudomonadati</taxon>
        <taxon>Balneolota</taxon>
        <taxon>Balneolia</taxon>
        <taxon>Balneolales</taxon>
        <taxon>Balneolaceae</taxon>
        <taxon>Fodinibius</taxon>
    </lineage>
</organism>
<dbReference type="FunFam" id="1.10.10.10:FF:000001">
    <property type="entry name" value="LysR family transcriptional regulator"/>
    <property type="match status" value="1"/>
</dbReference>
<dbReference type="OrthoDB" id="9803735at2"/>
<dbReference type="PRINTS" id="PR00039">
    <property type="entry name" value="HTHLYSR"/>
</dbReference>
<dbReference type="STRING" id="1194090.SAMN05443144_102131"/>
<dbReference type="PANTHER" id="PTHR30419">
    <property type="entry name" value="HTH-TYPE TRANSCRIPTIONAL REGULATOR YBHD"/>
    <property type="match status" value="1"/>
</dbReference>
<accession>A0A1M4UUV0</accession>
<dbReference type="SUPFAM" id="SSF46785">
    <property type="entry name" value="Winged helix' DNA-binding domain"/>
    <property type="match status" value="1"/>
</dbReference>
<dbReference type="Gene3D" id="3.40.190.290">
    <property type="match status" value="1"/>
</dbReference>
<feature type="domain" description="HTH lysR-type" evidence="5">
    <location>
        <begin position="1"/>
        <end position="58"/>
    </location>
</feature>
<keyword evidence="3" id="KW-0238">DNA-binding</keyword>
<dbReference type="InterPro" id="IPR036390">
    <property type="entry name" value="WH_DNA-bd_sf"/>
</dbReference>
<keyword evidence="2" id="KW-0805">Transcription regulation</keyword>
<dbReference type="InterPro" id="IPR036388">
    <property type="entry name" value="WH-like_DNA-bd_sf"/>
</dbReference>
<dbReference type="GO" id="GO:0005829">
    <property type="term" value="C:cytosol"/>
    <property type="evidence" value="ECO:0007669"/>
    <property type="project" value="TreeGrafter"/>
</dbReference>
<dbReference type="Proteomes" id="UP000184041">
    <property type="component" value="Unassembled WGS sequence"/>
</dbReference>
<dbReference type="Pfam" id="PF00126">
    <property type="entry name" value="HTH_1"/>
    <property type="match status" value="1"/>
</dbReference>
<dbReference type="GO" id="GO:0003677">
    <property type="term" value="F:DNA binding"/>
    <property type="evidence" value="ECO:0007669"/>
    <property type="project" value="UniProtKB-KW"/>
</dbReference>
<comment type="similarity">
    <text evidence="1">Belongs to the LysR transcriptional regulatory family.</text>
</comment>
<evidence type="ECO:0000313" key="6">
    <source>
        <dbReference type="EMBL" id="SHE60458.1"/>
    </source>
</evidence>
<keyword evidence="7" id="KW-1185">Reference proteome</keyword>
<gene>
    <name evidence="6" type="ORF">SAMN05443144_102131</name>
</gene>
<sequence>MELRQFKYLLSIAEEGTFTAAADKLYISQSALSQQVKKMEQELGVPLFDRSGNRLQFTEAGRLLHQRAKYIVKEVEKTKTAIDELEKLYRGSLTIGVVQTVNAYLMPRVVSLFSSRFPQITIKVKELSAPQLEEQLYHHELDLGISFKPEAYPRLVFEDLFKEELILIVNKEHPLAGESELRINKLDEQKLILLPEEYCTRRIWERCVEKSDIYPKVQIEMNTIAALLTAVQTNSSAGTVLPALTMEMEAAKNLIPVKLHKPTPCRTVGILWRNGKYQSSASEKFSEIIRDTYGNLNS</sequence>
<evidence type="ECO:0000256" key="4">
    <source>
        <dbReference type="ARBA" id="ARBA00023163"/>
    </source>
</evidence>
<dbReference type="Pfam" id="PF03466">
    <property type="entry name" value="LysR_substrate"/>
    <property type="match status" value="1"/>
</dbReference>
<dbReference type="CDD" id="cd05466">
    <property type="entry name" value="PBP2_LTTR_substrate"/>
    <property type="match status" value="1"/>
</dbReference>
<evidence type="ECO:0000313" key="7">
    <source>
        <dbReference type="Proteomes" id="UP000184041"/>
    </source>
</evidence>
<dbReference type="InterPro" id="IPR050950">
    <property type="entry name" value="HTH-type_LysR_regulators"/>
</dbReference>
<keyword evidence="4" id="KW-0804">Transcription</keyword>
<dbReference type="PROSITE" id="PS50931">
    <property type="entry name" value="HTH_LYSR"/>
    <property type="match status" value="1"/>
</dbReference>
<dbReference type="EMBL" id="FQUS01000002">
    <property type="protein sequence ID" value="SHE60458.1"/>
    <property type="molecule type" value="Genomic_DNA"/>
</dbReference>
<evidence type="ECO:0000256" key="3">
    <source>
        <dbReference type="ARBA" id="ARBA00023125"/>
    </source>
</evidence>
<dbReference type="AlphaFoldDB" id="A0A1M4UUV0"/>